<protein>
    <recommendedName>
        <fullName evidence="3 10">Phosphoenolpyruvate carboxykinase (ATP)</fullName>
        <shortName evidence="10">PCK</shortName>
        <shortName evidence="10">PEP carboxykinase</shortName>
        <shortName evidence="10">PEPCK</shortName>
        <ecNumber evidence="3 10">4.1.1.49</ecNumber>
    </recommendedName>
</protein>
<evidence type="ECO:0000256" key="4">
    <source>
        <dbReference type="ARBA" id="ARBA00022432"/>
    </source>
</evidence>
<feature type="binding site" evidence="10">
    <location>
        <position position="450"/>
    </location>
    <ligand>
        <name>ATP</name>
        <dbReference type="ChEBI" id="CHEBI:30616"/>
    </ligand>
</feature>
<dbReference type="CDD" id="cd00484">
    <property type="entry name" value="PEPCK_ATP"/>
    <property type="match status" value="1"/>
</dbReference>
<feature type="binding site" evidence="10">
    <location>
        <position position="324"/>
    </location>
    <ligand>
        <name>ATP</name>
        <dbReference type="ChEBI" id="CHEBI:30616"/>
    </ligand>
</feature>
<dbReference type="NCBIfam" id="TIGR00224">
    <property type="entry name" value="pckA"/>
    <property type="match status" value="1"/>
</dbReference>
<dbReference type="Gene3D" id="3.40.449.10">
    <property type="entry name" value="Phosphoenolpyruvate Carboxykinase, domain 1"/>
    <property type="match status" value="1"/>
</dbReference>
<feature type="binding site" evidence="10">
    <location>
        <position position="201"/>
    </location>
    <ligand>
        <name>substrate</name>
    </ligand>
</feature>
<dbReference type="Gene3D" id="3.90.228.20">
    <property type="match status" value="1"/>
</dbReference>
<dbReference type="GO" id="GO:0004612">
    <property type="term" value="F:phosphoenolpyruvate carboxykinase (ATP) activity"/>
    <property type="evidence" value="ECO:0007669"/>
    <property type="project" value="UniProtKB-EC"/>
</dbReference>
<keyword evidence="10" id="KW-0963">Cytoplasm</keyword>
<comment type="caution">
    <text evidence="10">Lacks conserved residue(s) required for the propagation of feature annotation.</text>
</comment>
<reference evidence="11 12" key="1">
    <citation type="submission" date="2022-03" db="EMBL/GenBank/DDBJ databases">
        <title>Hymenobactersp. isolated from the air.</title>
        <authorList>
            <person name="Won M."/>
            <person name="Kwon S.-W."/>
        </authorList>
    </citation>
    <scope>NUCLEOTIDE SEQUENCE [LARGE SCALE GENOMIC DNA]</scope>
    <source>
        <strain evidence="11 12">KACC 21982</strain>
    </source>
</reference>
<dbReference type="InterPro" id="IPR013035">
    <property type="entry name" value="PEP_carboxykinase_C"/>
</dbReference>
<dbReference type="PANTHER" id="PTHR30031:SF0">
    <property type="entry name" value="PHOSPHOENOLPYRUVATE CARBOXYKINASE (ATP)"/>
    <property type="match status" value="1"/>
</dbReference>
<keyword evidence="6 10" id="KW-0210">Decarboxylase</keyword>
<comment type="pathway">
    <text evidence="1 10">Carbohydrate biosynthesis; gluconeogenesis.</text>
</comment>
<comment type="cofactor">
    <cofactor evidence="10">
        <name>Mn(2+)</name>
        <dbReference type="ChEBI" id="CHEBI:29035"/>
    </cofactor>
    <text evidence="10">Binds 1 Mn(2+) ion per subunit.</text>
</comment>
<comment type="similarity">
    <text evidence="2 10">Belongs to the phosphoenolpyruvate carboxykinase (ATP) family.</text>
</comment>
<evidence type="ECO:0000256" key="5">
    <source>
        <dbReference type="ARBA" id="ARBA00022741"/>
    </source>
</evidence>
<keyword evidence="8 10" id="KW-0456">Lyase</keyword>
<feature type="binding site" evidence="10">
    <location>
        <position position="221"/>
    </location>
    <ligand>
        <name>ATP</name>
        <dbReference type="ChEBI" id="CHEBI:30616"/>
    </ligand>
</feature>
<gene>
    <name evidence="10 11" type="primary">pckA</name>
    <name evidence="11" type="ORF">MTX78_12395</name>
</gene>
<evidence type="ECO:0000256" key="8">
    <source>
        <dbReference type="ARBA" id="ARBA00023239"/>
    </source>
</evidence>
<keyword evidence="5 10" id="KW-0547">Nucleotide-binding</keyword>
<dbReference type="InterPro" id="IPR001272">
    <property type="entry name" value="PEP_carboxykinase_ATP"/>
</dbReference>
<comment type="function">
    <text evidence="10">Involved in the gluconeogenesis. Catalyzes the conversion of oxaloacetate (OAA) to phosphoenolpyruvate (PEP) through direct phosphoryl transfer between the nucleoside triphosphate and OAA.</text>
</comment>
<feature type="binding site" evidence="10">
    <location>
        <position position="221"/>
    </location>
    <ligand>
        <name>Mn(2+)</name>
        <dbReference type="ChEBI" id="CHEBI:29035"/>
    </ligand>
</feature>
<keyword evidence="10" id="KW-0464">Manganese</keyword>
<keyword evidence="10" id="KW-0479">Metal-binding</keyword>
<sequence length="540" mass="59241">MTNSAATVLTRLRPLGFTEVTQIHLNLTPDELVQQALHRQEGVLTDTGALMADTGTFTGRSPKDRFIVRDANTADSVWWGDINIPFDAEKFDQLHQKMVAYLADKELYVREAYAGANPDYQLKLRVVNELAWHNLFCYNMFLRPEPGADTSWTPDFSIICAPGFEADPAVDGTRQKNFAIINFSKKMILLGGTGYAGEMKKGIFGVLNYLLPHQMHTLPMHCSANVGRDGDTAIFFGLSGTGKTTLSADPNRGLVGDDEHGWTPDAGIFNFEGGCYAKVIDLSAEKEPEIWNAIRAGAIVENTRFIPGTTTVDYANKSVTENTRTAYPIHFIPNAIEPSVADAPKNIFFLTADAFGVLPPISRLDKSHAMYHFMSGYTAKVAGTEMGITEPQTTFSACFGAVFLPLHPTKYAEMLGKKMDENPDVNVWLINTGWTGGSYGVGSRMKLSYTRAMITAALDGELTNVEFSTHPIFGVSVPAYVPNVPDHILDPRDTWADKEGYDRTAADLATKFVENFKKYADFANAEILAGAPKAELVASV</sequence>
<keyword evidence="4 10" id="KW-0312">Gluconeogenesis</keyword>
<feature type="binding site" evidence="10">
    <location>
        <position position="201"/>
    </location>
    <ligand>
        <name>Mn(2+)</name>
        <dbReference type="ChEBI" id="CHEBI:29035"/>
    </ligand>
</feature>
<comment type="subcellular location">
    <subcellularLocation>
        <location evidence="10">Cytoplasm</location>
    </subcellularLocation>
</comment>
<dbReference type="NCBIfam" id="NF006821">
    <property type="entry name" value="PRK09344.1-3"/>
    <property type="match status" value="1"/>
</dbReference>
<feature type="binding site" evidence="10">
    <location>
        <position position="60"/>
    </location>
    <ligand>
        <name>substrate</name>
    </ligand>
</feature>
<dbReference type="SUPFAM" id="SSF53795">
    <property type="entry name" value="PEP carboxykinase-like"/>
    <property type="match status" value="1"/>
</dbReference>
<dbReference type="HAMAP" id="MF_00453">
    <property type="entry name" value="PEPCK_ATP"/>
    <property type="match status" value="1"/>
</dbReference>
<evidence type="ECO:0000256" key="10">
    <source>
        <dbReference type="HAMAP-Rule" id="MF_00453"/>
    </source>
</evidence>
<dbReference type="Proteomes" id="UP000831113">
    <property type="component" value="Chromosome"/>
</dbReference>
<evidence type="ECO:0000313" key="12">
    <source>
        <dbReference type="Proteomes" id="UP000831113"/>
    </source>
</evidence>
<keyword evidence="7 10" id="KW-0067">ATP-binding</keyword>
<proteinExistence type="inferred from homology"/>
<name>A0ABY4CRT0_9BACT</name>
<dbReference type="RefSeq" id="WP_243794448.1">
    <property type="nucleotide sequence ID" value="NZ_CP094669.1"/>
</dbReference>
<dbReference type="EC" id="4.1.1.49" evidence="3 10"/>
<dbReference type="Gene3D" id="2.170.8.10">
    <property type="entry name" value="Phosphoenolpyruvate Carboxykinase, domain 2"/>
    <property type="match status" value="1"/>
</dbReference>
<evidence type="ECO:0000256" key="6">
    <source>
        <dbReference type="ARBA" id="ARBA00022793"/>
    </source>
</evidence>
<dbReference type="SUPFAM" id="SSF68923">
    <property type="entry name" value="PEP carboxykinase N-terminal domain"/>
    <property type="match status" value="1"/>
</dbReference>
<evidence type="ECO:0000256" key="2">
    <source>
        <dbReference type="ARBA" id="ARBA00006052"/>
    </source>
</evidence>
<dbReference type="PANTHER" id="PTHR30031">
    <property type="entry name" value="PHOSPHOENOLPYRUVATE CARBOXYKINASE ATP"/>
    <property type="match status" value="1"/>
</dbReference>
<dbReference type="EMBL" id="CP094669">
    <property type="protein sequence ID" value="UOG72928.1"/>
    <property type="molecule type" value="Genomic_DNA"/>
</dbReference>
<evidence type="ECO:0000256" key="9">
    <source>
        <dbReference type="ARBA" id="ARBA00047371"/>
    </source>
</evidence>
<dbReference type="InterPro" id="IPR008210">
    <property type="entry name" value="PEP_carboxykinase_N"/>
</dbReference>
<dbReference type="NCBIfam" id="NF006820">
    <property type="entry name" value="PRK09344.1-2"/>
    <property type="match status" value="1"/>
</dbReference>
<dbReference type="Pfam" id="PF01293">
    <property type="entry name" value="PEPCK_ATP"/>
    <property type="match status" value="1"/>
</dbReference>
<keyword evidence="12" id="KW-1185">Reference proteome</keyword>
<feature type="binding site" evidence="10">
    <location>
        <position position="324"/>
    </location>
    <ligand>
        <name>substrate</name>
    </ligand>
</feature>
<evidence type="ECO:0000256" key="7">
    <source>
        <dbReference type="ARBA" id="ARBA00022840"/>
    </source>
</evidence>
<dbReference type="PIRSF" id="PIRSF006294">
    <property type="entry name" value="PEP_crbxkin"/>
    <property type="match status" value="1"/>
</dbReference>
<feature type="binding site" evidence="10">
    <location>
        <position position="287"/>
    </location>
    <ligand>
        <name>ATP</name>
        <dbReference type="ChEBI" id="CHEBI:30616"/>
    </ligand>
</feature>
<organism evidence="11 12">
    <name type="scientific">Hymenobacter tibetensis</name>
    <dbReference type="NCBI Taxonomy" id="497967"/>
    <lineage>
        <taxon>Bacteria</taxon>
        <taxon>Pseudomonadati</taxon>
        <taxon>Bacteroidota</taxon>
        <taxon>Cytophagia</taxon>
        <taxon>Cytophagales</taxon>
        <taxon>Hymenobacteraceae</taxon>
        <taxon>Hymenobacter</taxon>
    </lineage>
</organism>
<evidence type="ECO:0000313" key="11">
    <source>
        <dbReference type="EMBL" id="UOG72928.1"/>
    </source>
</evidence>
<accession>A0ABY4CRT0</accession>
<evidence type="ECO:0000256" key="3">
    <source>
        <dbReference type="ARBA" id="ARBA00012363"/>
    </source>
</evidence>
<feature type="binding site" evidence="10">
    <location>
        <position position="195"/>
    </location>
    <ligand>
        <name>substrate</name>
    </ligand>
</feature>
<feature type="binding site" evidence="10">
    <location>
        <position position="201"/>
    </location>
    <ligand>
        <name>ATP</name>
        <dbReference type="ChEBI" id="CHEBI:30616"/>
    </ligand>
</feature>
<comment type="catalytic activity">
    <reaction evidence="9 10">
        <text>oxaloacetate + ATP = phosphoenolpyruvate + ADP + CO2</text>
        <dbReference type="Rhea" id="RHEA:18617"/>
        <dbReference type="ChEBI" id="CHEBI:16452"/>
        <dbReference type="ChEBI" id="CHEBI:16526"/>
        <dbReference type="ChEBI" id="CHEBI:30616"/>
        <dbReference type="ChEBI" id="CHEBI:58702"/>
        <dbReference type="ChEBI" id="CHEBI:456216"/>
        <dbReference type="EC" id="4.1.1.49"/>
    </reaction>
</comment>
<feature type="binding site" evidence="10">
    <location>
        <begin position="237"/>
        <end position="245"/>
    </location>
    <ligand>
        <name>ATP</name>
        <dbReference type="ChEBI" id="CHEBI:30616"/>
    </ligand>
</feature>
<evidence type="ECO:0000256" key="1">
    <source>
        <dbReference type="ARBA" id="ARBA00004742"/>
    </source>
</evidence>
<feature type="binding site" evidence="10">
    <location>
        <position position="258"/>
    </location>
    <ligand>
        <name>Mn(2+)</name>
        <dbReference type="ChEBI" id="CHEBI:29035"/>
    </ligand>
</feature>